<protein>
    <recommendedName>
        <fullName evidence="4">PBP domain-containing protein</fullName>
    </recommendedName>
</protein>
<feature type="chain" id="PRO_5046077509" description="PBP domain-containing protein" evidence="1">
    <location>
        <begin position="20"/>
        <end position="136"/>
    </location>
</feature>
<reference evidence="2 3" key="1">
    <citation type="submission" date="2023-08" db="EMBL/GenBank/DDBJ databases">
        <authorList>
            <person name="Joshi A."/>
            <person name="Thite S."/>
        </authorList>
    </citation>
    <scope>NUCLEOTIDE SEQUENCE [LARGE SCALE GENOMIC DNA]</scope>
    <source>
        <strain evidence="2 3">AC40</strain>
    </source>
</reference>
<comment type="caution">
    <text evidence="2">The sequence shown here is derived from an EMBL/GenBank/DDBJ whole genome shotgun (WGS) entry which is preliminary data.</text>
</comment>
<gene>
    <name evidence="2" type="ORF">Q3O60_06550</name>
</gene>
<feature type="signal peptide" evidence="1">
    <location>
        <begin position="1"/>
        <end position="19"/>
    </location>
</feature>
<dbReference type="RefSeq" id="WP_305893105.1">
    <property type="nucleotide sequence ID" value="NZ_JAUZVZ010000007.1"/>
</dbReference>
<dbReference type="Gene3D" id="3.40.190.10">
    <property type="entry name" value="Periplasmic binding protein-like II"/>
    <property type="match status" value="1"/>
</dbReference>
<dbReference type="Proteomes" id="UP001231616">
    <property type="component" value="Unassembled WGS sequence"/>
</dbReference>
<evidence type="ECO:0000313" key="2">
    <source>
        <dbReference type="EMBL" id="MDP4535840.1"/>
    </source>
</evidence>
<name>A0ABT9GYS5_9GAMM</name>
<keyword evidence="3" id="KW-1185">Reference proteome</keyword>
<proteinExistence type="predicted"/>
<evidence type="ECO:0000256" key="1">
    <source>
        <dbReference type="SAM" id="SignalP"/>
    </source>
</evidence>
<keyword evidence="1" id="KW-0732">Signal</keyword>
<dbReference type="SUPFAM" id="SSF53850">
    <property type="entry name" value="Periplasmic binding protein-like II"/>
    <property type="match status" value="1"/>
</dbReference>
<evidence type="ECO:0008006" key="4">
    <source>
        <dbReference type="Google" id="ProtNLM"/>
    </source>
</evidence>
<dbReference type="EMBL" id="JAUZVZ010000007">
    <property type="protein sequence ID" value="MDP4535840.1"/>
    <property type="molecule type" value="Genomic_DNA"/>
</dbReference>
<sequence length="136" mass="15468">MIKLLPFILSMLISPLGLATQVIAHPSVKLEQLTHSQLRAVFSMRQTQWPDGNTVRVFVLASEHPTHQEFCREQLRMFPYQLDSIWNRLSFSGIGTRPQQVTSEQEMQQMIETTPGSIGYRVSSDEPTGVNVIEII</sequence>
<organism evidence="2 3">
    <name type="scientific">Alkalimonas collagenimarina</name>
    <dbReference type="NCBI Taxonomy" id="400390"/>
    <lineage>
        <taxon>Bacteria</taxon>
        <taxon>Pseudomonadati</taxon>
        <taxon>Pseudomonadota</taxon>
        <taxon>Gammaproteobacteria</taxon>
        <taxon>Alkalimonas</taxon>
    </lineage>
</organism>
<evidence type="ECO:0000313" key="3">
    <source>
        <dbReference type="Proteomes" id="UP001231616"/>
    </source>
</evidence>
<accession>A0ABT9GYS5</accession>